<dbReference type="GO" id="GO:0072742">
    <property type="term" value="P:SAGA complex localization to transcription regulatory region"/>
    <property type="evidence" value="ECO:0007669"/>
    <property type="project" value="EnsemblFungi"/>
</dbReference>
<dbReference type="AlphaFoldDB" id="A0A1E3QPH3"/>
<dbReference type="InterPro" id="IPR047288">
    <property type="entry name" value="Tudor_SGF29_rpt1"/>
</dbReference>
<sequence>MSDQQESIWNNVISSLQDICNAGESYALALQDQPDESTVEELQEQKAQVLSHKDDLEKGKRLLTATLDNIDKLIVSQSAAETVAQPKPKKTDAKSKRGRSFYTSVYNPSDPVTIGSEVAYRLRQRNHNPYGGASASGMSEWIQCEVLKVLADGTKFEIRDPEPDENNNPGQIFKASYKEILLVPTPDEARELINYPYGTKVLARYPETTTFYLAEVIGTKRDGRCRLRFDGEEEEGKETEVERRLVLPYPE</sequence>
<dbReference type="GeneID" id="30147259"/>
<dbReference type="OrthoDB" id="10265994at2759"/>
<dbReference type="PANTHER" id="PTHR21539">
    <property type="entry name" value="SAGA-ASSOCIATED FACTOR 29"/>
    <property type="match status" value="1"/>
</dbReference>
<dbReference type="EMBL" id="KV454434">
    <property type="protein sequence ID" value="ODQ78877.1"/>
    <property type="molecule type" value="Genomic_DNA"/>
</dbReference>
<dbReference type="FunFam" id="2.30.30.140:FF:000055">
    <property type="entry name" value="SAGA complex component"/>
    <property type="match status" value="1"/>
</dbReference>
<proteinExistence type="predicted"/>
<name>A0A1E3QPH3_9ASCO</name>
<dbReference type="RefSeq" id="XP_018984205.1">
    <property type="nucleotide sequence ID" value="XM_019129406.1"/>
</dbReference>
<gene>
    <name evidence="2" type="ORF">BABINDRAFT_162547</name>
</gene>
<evidence type="ECO:0000313" key="3">
    <source>
        <dbReference type="Proteomes" id="UP000094336"/>
    </source>
</evidence>
<dbReference type="GO" id="GO:0140671">
    <property type="term" value="C:ADA complex"/>
    <property type="evidence" value="ECO:0007669"/>
    <property type="project" value="EnsemblFungi"/>
</dbReference>
<dbReference type="Pfam" id="PF07039">
    <property type="entry name" value="SGF29_Tudor"/>
    <property type="match status" value="1"/>
</dbReference>
<evidence type="ECO:0000313" key="2">
    <source>
        <dbReference type="EMBL" id="ODQ78877.1"/>
    </source>
</evidence>
<dbReference type="STRING" id="984486.A0A1E3QPH3"/>
<dbReference type="PROSITE" id="PS51518">
    <property type="entry name" value="SGF29_C"/>
    <property type="match status" value="1"/>
</dbReference>
<dbReference type="Proteomes" id="UP000094336">
    <property type="component" value="Unassembled WGS sequence"/>
</dbReference>
<dbReference type="GO" id="GO:0000124">
    <property type="term" value="C:SAGA complex"/>
    <property type="evidence" value="ECO:0007669"/>
    <property type="project" value="EnsemblFungi"/>
</dbReference>
<keyword evidence="3" id="KW-1185">Reference proteome</keyword>
<dbReference type="GO" id="GO:0046695">
    <property type="term" value="C:SLIK (SAGA-like) complex"/>
    <property type="evidence" value="ECO:0007669"/>
    <property type="project" value="EnsemblFungi"/>
</dbReference>
<dbReference type="CDD" id="cd20393">
    <property type="entry name" value="Tudor_SGF29_rpt1"/>
    <property type="match status" value="1"/>
</dbReference>
<dbReference type="Gene3D" id="2.30.30.140">
    <property type="match status" value="1"/>
</dbReference>
<feature type="domain" description="SGF29 C-terminal" evidence="1">
    <location>
        <begin position="108"/>
        <end position="251"/>
    </location>
</feature>
<accession>A0A1E3QPH3</accession>
<dbReference type="GO" id="GO:0140002">
    <property type="term" value="F:histone H3K4me3 reader activity"/>
    <property type="evidence" value="ECO:0007669"/>
    <property type="project" value="EnsemblFungi"/>
</dbReference>
<dbReference type="PANTHER" id="PTHR21539:SF0">
    <property type="entry name" value="SAGA-ASSOCIATED FACTOR 29"/>
    <property type="match status" value="1"/>
</dbReference>
<reference evidence="3" key="1">
    <citation type="submission" date="2016-05" db="EMBL/GenBank/DDBJ databases">
        <title>Comparative genomics of biotechnologically important yeasts.</title>
        <authorList>
            <consortium name="DOE Joint Genome Institute"/>
            <person name="Riley R."/>
            <person name="Haridas S."/>
            <person name="Wolfe K.H."/>
            <person name="Lopes M.R."/>
            <person name="Hittinger C.T."/>
            <person name="Goker M."/>
            <person name="Salamov A."/>
            <person name="Wisecaver J."/>
            <person name="Long T.M."/>
            <person name="Aerts A.L."/>
            <person name="Barry K."/>
            <person name="Choi C."/>
            <person name="Clum A."/>
            <person name="Coughlan A.Y."/>
            <person name="Deshpande S."/>
            <person name="Douglass A.P."/>
            <person name="Hanson S.J."/>
            <person name="Klenk H.-P."/>
            <person name="Labutti K."/>
            <person name="Lapidus A."/>
            <person name="Lindquist E."/>
            <person name="Lipzen A."/>
            <person name="Meier-Kolthoff J.P."/>
            <person name="Ohm R.A."/>
            <person name="Otillar R.P."/>
            <person name="Pangilinan J."/>
            <person name="Peng Y."/>
            <person name="Rokas A."/>
            <person name="Rosa C.A."/>
            <person name="Scheuner C."/>
            <person name="Sibirny A.A."/>
            <person name="Slot J.C."/>
            <person name="Stielow J.B."/>
            <person name="Sun H."/>
            <person name="Kurtzman C.P."/>
            <person name="Blackwell M."/>
            <person name="Grigoriev I.V."/>
            <person name="Jeffries T.W."/>
        </authorList>
    </citation>
    <scope>NUCLEOTIDE SEQUENCE [LARGE SCALE GENOMIC DNA]</scope>
    <source>
        <strain evidence="3">NRRL Y-12698</strain>
    </source>
</reference>
<dbReference type="InterPro" id="IPR037802">
    <property type="entry name" value="SGF29"/>
</dbReference>
<dbReference type="GO" id="GO:0008104">
    <property type="term" value="P:intracellular protein localization"/>
    <property type="evidence" value="ECO:0007669"/>
    <property type="project" value="EnsemblFungi"/>
</dbReference>
<organism evidence="2 3">
    <name type="scientific">Babjeviella inositovora NRRL Y-12698</name>
    <dbReference type="NCBI Taxonomy" id="984486"/>
    <lineage>
        <taxon>Eukaryota</taxon>
        <taxon>Fungi</taxon>
        <taxon>Dikarya</taxon>
        <taxon>Ascomycota</taxon>
        <taxon>Saccharomycotina</taxon>
        <taxon>Pichiomycetes</taxon>
        <taxon>Serinales incertae sedis</taxon>
        <taxon>Babjeviella</taxon>
    </lineage>
</organism>
<evidence type="ECO:0000259" key="1">
    <source>
        <dbReference type="PROSITE" id="PS51518"/>
    </source>
</evidence>
<protein>
    <recommendedName>
        <fullName evidence="1">SGF29 C-terminal domain-containing protein</fullName>
    </recommendedName>
</protein>
<dbReference type="GO" id="GO:0045944">
    <property type="term" value="P:positive regulation of transcription by RNA polymerase II"/>
    <property type="evidence" value="ECO:0007669"/>
    <property type="project" value="EnsemblFungi"/>
</dbReference>
<dbReference type="InterPro" id="IPR010750">
    <property type="entry name" value="SGF29_tudor-like_dom"/>
</dbReference>